<dbReference type="EMBL" id="JARVII010000020">
    <property type="protein sequence ID" value="MDG9699968.1"/>
    <property type="molecule type" value="Genomic_DNA"/>
</dbReference>
<dbReference type="Proteomes" id="UP001237156">
    <property type="component" value="Unassembled WGS sequence"/>
</dbReference>
<protein>
    <submittedName>
        <fullName evidence="2">NUDIX hydrolase</fullName>
    </submittedName>
</protein>
<evidence type="ECO:0000313" key="2">
    <source>
        <dbReference type="EMBL" id="MDG9699968.1"/>
    </source>
</evidence>
<dbReference type="PROSITE" id="PS51462">
    <property type="entry name" value="NUDIX"/>
    <property type="match status" value="1"/>
</dbReference>
<accession>A0AAW6RLU7</accession>
<dbReference type="PANTHER" id="PTHR43222:SF2">
    <property type="entry name" value="NUDIX HYDROLASE 23, CHLOROPLASTIC"/>
    <property type="match status" value="1"/>
</dbReference>
<keyword evidence="3" id="KW-1185">Reference proteome</keyword>
<name>A0AAW6RLU7_9BURK</name>
<dbReference type="InterPro" id="IPR029401">
    <property type="entry name" value="Nudix_N"/>
</dbReference>
<organism evidence="2 3">
    <name type="scientific">Ottowia cancrivicina</name>
    <dbReference type="NCBI Taxonomy" id="3040346"/>
    <lineage>
        <taxon>Bacteria</taxon>
        <taxon>Pseudomonadati</taxon>
        <taxon>Pseudomonadota</taxon>
        <taxon>Betaproteobacteria</taxon>
        <taxon>Burkholderiales</taxon>
        <taxon>Comamonadaceae</taxon>
        <taxon>Ottowia</taxon>
    </lineage>
</organism>
<dbReference type="Gene3D" id="3.90.79.10">
    <property type="entry name" value="Nucleoside Triphosphate Pyrophosphohydrolase"/>
    <property type="match status" value="1"/>
</dbReference>
<proteinExistence type="predicted"/>
<keyword evidence="2" id="KW-0378">Hydrolase</keyword>
<dbReference type="Pfam" id="PF00293">
    <property type="entry name" value="NUDIX"/>
    <property type="match status" value="1"/>
</dbReference>
<dbReference type="Pfam" id="PF14803">
    <property type="entry name" value="Zn_ribbon_Nudix"/>
    <property type="match status" value="1"/>
</dbReference>
<evidence type="ECO:0000259" key="1">
    <source>
        <dbReference type="PROSITE" id="PS51462"/>
    </source>
</evidence>
<comment type="caution">
    <text evidence="2">The sequence shown here is derived from an EMBL/GenBank/DDBJ whole genome shotgun (WGS) entry which is preliminary data.</text>
</comment>
<dbReference type="AlphaFoldDB" id="A0AAW6RLU7"/>
<dbReference type="SUPFAM" id="SSF55811">
    <property type="entry name" value="Nudix"/>
    <property type="match status" value="1"/>
</dbReference>
<dbReference type="InterPro" id="IPR000086">
    <property type="entry name" value="NUDIX_hydrolase_dom"/>
</dbReference>
<dbReference type="InterPro" id="IPR015797">
    <property type="entry name" value="NUDIX_hydrolase-like_dom_sf"/>
</dbReference>
<feature type="domain" description="Nudix hydrolase" evidence="1">
    <location>
        <begin position="42"/>
        <end position="176"/>
    </location>
</feature>
<dbReference type="Gene3D" id="2.20.70.10">
    <property type="match status" value="1"/>
</dbReference>
<dbReference type="PANTHER" id="PTHR43222">
    <property type="entry name" value="NUDIX HYDROLASE 23"/>
    <property type="match status" value="1"/>
</dbReference>
<reference evidence="2 3" key="1">
    <citation type="submission" date="2023-04" db="EMBL/GenBank/DDBJ databases">
        <title>Ottowia paracancer sp. nov., isolated from human stomach.</title>
        <authorList>
            <person name="Song Y."/>
        </authorList>
    </citation>
    <scope>NUCLEOTIDE SEQUENCE [LARGE SCALE GENOMIC DNA]</scope>
    <source>
        <strain evidence="2 3">10c7w1</strain>
    </source>
</reference>
<sequence length="193" mass="21367">MPASAIHYCRRCGAPTARRLPDDGDTRQRDVCTACGLVHYQNPLLVVGTLPFAPDGRVLLCQRDIEPRKGLWTLPAGFMELGETLRGGALRETSEEAALEAGRHVRPGALFSVISVPQVGQVHVFYLAPLLEECLRQGLPGGFGHETRQTRLFAESQAPWPQLAFETVRLTLQHFFDDWRAGCLGVHEQELPS</sequence>
<evidence type="ECO:0000313" key="3">
    <source>
        <dbReference type="Proteomes" id="UP001237156"/>
    </source>
</evidence>
<gene>
    <name evidence="2" type="ORF">QB898_09635</name>
</gene>
<dbReference type="GO" id="GO:0016787">
    <property type="term" value="F:hydrolase activity"/>
    <property type="evidence" value="ECO:0007669"/>
    <property type="project" value="UniProtKB-KW"/>
</dbReference>